<dbReference type="Proteomes" id="UP000194948">
    <property type="component" value="Chromosome"/>
</dbReference>
<gene>
    <name evidence="1" type="ORF">A5821_000099</name>
</gene>
<protein>
    <submittedName>
        <fullName evidence="1">Uncharacterized protein</fullName>
    </submittedName>
</protein>
<evidence type="ECO:0000313" key="1">
    <source>
        <dbReference type="EMBL" id="WYJ99023.1"/>
    </source>
</evidence>
<name>A0AAQ3W598_9ENTE</name>
<evidence type="ECO:0000313" key="2">
    <source>
        <dbReference type="Proteomes" id="UP000194948"/>
    </source>
</evidence>
<dbReference type="RefSeq" id="WP_086312354.1">
    <property type="nucleotide sequence ID" value="NZ_CP147244.1"/>
</dbReference>
<sequence length="232" mass="27068">MSNDFYAGEVKSQSIAAKQMANEYIQFCGTPKERGNIFMNAPLSSKTYDTMITLNLADDKYLQINSENDGEQRYFHDETTIKYLDSKREIILFKDSLHEGLESLKNMLLLSLNNELPVSEKTFLTGVGYEWNIYYHNLDEFSEEDPTELYSLWSVSPEIGSASWIYNRNSQIFFEISPQYLWDFIDSNVNEEQTSFEEFMESYTFDAQFSLDRKVCIEMVKILEGFLSTVEL</sequence>
<dbReference type="AlphaFoldDB" id="A0AAQ3W598"/>
<proteinExistence type="predicted"/>
<organism evidence="1 2">
    <name type="scientific">Candidatus Enterococcus palustris</name>
    <dbReference type="NCBI Taxonomy" id="1834189"/>
    <lineage>
        <taxon>Bacteria</taxon>
        <taxon>Bacillati</taxon>
        <taxon>Bacillota</taxon>
        <taxon>Bacilli</taxon>
        <taxon>Lactobacillales</taxon>
        <taxon>Enterococcaceae</taxon>
        <taxon>Enterococcus</taxon>
    </lineage>
</organism>
<dbReference type="EMBL" id="CP147244">
    <property type="protein sequence ID" value="WYJ99023.1"/>
    <property type="molecule type" value="Genomic_DNA"/>
</dbReference>
<keyword evidence="2" id="KW-1185">Reference proteome</keyword>
<reference evidence="2" key="1">
    <citation type="submission" date="2017-05" db="EMBL/GenBank/DDBJ databases">
        <title>The Genome Sequence of EEnterococcus faecalis 9F2_4866.</title>
        <authorList>
            <consortium name="The Broad Institute Genomics Platform"/>
            <consortium name="The Broad Institute Genomic Center for Infectious Diseases"/>
            <person name="Earl A."/>
            <person name="Manson A."/>
            <person name="Schwartman J."/>
            <person name="Gilmore M."/>
            <person name="Abouelleil A."/>
            <person name="Cao P."/>
            <person name="Chapman S."/>
            <person name="Cusick C."/>
            <person name="Shea T."/>
            <person name="Young S."/>
            <person name="Neafsey D."/>
            <person name="Nusbaum C."/>
            <person name="Birren B."/>
        </authorList>
    </citation>
    <scope>NUCLEOTIDE SEQUENCE [LARGE SCALE GENOMIC DNA]</scope>
    <source>
        <strain evidence="2">7F3_DIV0205</strain>
    </source>
</reference>
<reference evidence="1 2" key="2">
    <citation type="submission" date="2024-03" db="EMBL/GenBank/DDBJ databases">
        <title>The Genome Sequence of Enterococcus sp. DIV0205d.</title>
        <authorList>
            <consortium name="The Broad Institute Genomics Platform"/>
            <consortium name="The Broad Institute Microbial Omics Core"/>
            <consortium name="The Broad Institute Genomic Center for Infectious Diseases"/>
            <person name="Earl A."/>
            <person name="Manson A."/>
            <person name="Gilmore M."/>
            <person name="Schwartman J."/>
            <person name="Shea T."/>
            <person name="Abouelleil A."/>
            <person name="Cao P."/>
            <person name="Chapman S."/>
            <person name="Cusick C."/>
            <person name="Young S."/>
            <person name="Neafsey D."/>
            <person name="Nusbaum C."/>
            <person name="Birren B."/>
        </authorList>
    </citation>
    <scope>NUCLEOTIDE SEQUENCE [LARGE SCALE GENOMIC DNA]</scope>
    <source>
        <strain evidence="1 2">7F3_DIV0205</strain>
    </source>
</reference>
<accession>A0AAQ3W598</accession>